<reference evidence="2" key="1">
    <citation type="journal article" date="2020" name="Stud. Mycol.">
        <title>101 Dothideomycetes genomes: a test case for predicting lifestyles and emergence of pathogens.</title>
        <authorList>
            <person name="Haridas S."/>
            <person name="Albert R."/>
            <person name="Binder M."/>
            <person name="Bloem J."/>
            <person name="Labutti K."/>
            <person name="Salamov A."/>
            <person name="Andreopoulos B."/>
            <person name="Baker S."/>
            <person name="Barry K."/>
            <person name="Bills G."/>
            <person name="Bluhm B."/>
            <person name="Cannon C."/>
            <person name="Castanera R."/>
            <person name="Culley D."/>
            <person name="Daum C."/>
            <person name="Ezra D."/>
            <person name="Gonzalez J."/>
            <person name="Henrissat B."/>
            <person name="Kuo A."/>
            <person name="Liang C."/>
            <person name="Lipzen A."/>
            <person name="Lutzoni F."/>
            <person name="Magnuson J."/>
            <person name="Mondo S."/>
            <person name="Nolan M."/>
            <person name="Ohm R."/>
            <person name="Pangilinan J."/>
            <person name="Park H.-J."/>
            <person name="Ramirez L."/>
            <person name="Alfaro M."/>
            <person name="Sun H."/>
            <person name="Tritt A."/>
            <person name="Yoshinaga Y."/>
            <person name="Zwiers L.-H."/>
            <person name="Turgeon B."/>
            <person name="Goodwin S."/>
            <person name="Spatafora J."/>
            <person name="Crous P."/>
            <person name="Grigoriev I."/>
        </authorList>
    </citation>
    <scope>NUCLEOTIDE SEQUENCE</scope>
    <source>
        <strain evidence="2">HMLAC05119</strain>
    </source>
</reference>
<proteinExistence type="predicted"/>
<evidence type="ECO:0000256" key="1">
    <source>
        <dbReference type="SAM" id="SignalP"/>
    </source>
</evidence>
<accession>A0A6A5QNG9</accession>
<feature type="chain" id="PRO_5025455049" description="Secreted protein" evidence="1">
    <location>
        <begin position="25"/>
        <end position="132"/>
    </location>
</feature>
<organism evidence="2 3">
    <name type="scientific">Ampelomyces quisqualis</name>
    <name type="common">Powdery mildew agent</name>
    <dbReference type="NCBI Taxonomy" id="50730"/>
    <lineage>
        <taxon>Eukaryota</taxon>
        <taxon>Fungi</taxon>
        <taxon>Dikarya</taxon>
        <taxon>Ascomycota</taxon>
        <taxon>Pezizomycotina</taxon>
        <taxon>Dothideomycetes</taxon>
        <taxon>Pleosporomycetidae</taxon>
        <taxon>Pleosporales</taxon>
        <taxon>Pleosporineae</taxon>
        <taxon>Phaeosphaeriaceae</taxon>
        <taxon>Ampelomyces</taxon>
    </lineage>
</organism>
<keyword evidence="1" id="KW-0732">Signal</keyword>
<name>A0A6A5QNG9_AMPQU</name>
<dbReference type="Proteomes" id="UP000800096">
    <property type="component" value="Unassembled WGS sequence"/>
</dbReference>
<protein>
    <recommendedName>
        <fullName evidence="4">Secreted protein</fullName>
    </recommendedName>
</protein>
<dbReference type="AlphaFoldDB" id="A0A6A5QNG9"/>
<sequence>MICPQSSILLIHTLVSLLHRWARSGRQAHAPWSVTDPQRPFESVSPSISIDFIDMFGPVPFGNVLQANHPYRQVGHSNVHVTGPPSFRQQRTCVTVKHKSPSCPPASLEIPIISSGRCRSLPERARPSYRAR</sequence>
<gene>
    <name evidence="2" type="ORF">BDU57DRAFT_517314</name>
</gene>
<evidence type="ECO:0000313" key="2">
    <source>
        <dbReference type="EMBL" id="KAF1916912.1"/>
    </source>
</evidence>
<dbReference type="EMBL" id="ML979135">
    <property type="protein sequence ID" value="KAF1916912.1"/>
    <property type="molecule type" value="Genomic_DNA"/>
</dbReference>
<keyword evidence="3" id="KW-1185">Reference proteome</keyword>
<evidence type="ECO:0000313" key="3">
    <source>
        <dbReference type="Proteomes" id="UP000800096"/>
    </source>
</evidence>
<feature type="signal peptide" evidence="1">
    <location>
        <begin position="1"/>
        <end position="24"/>
    </location>
</feature>
<evidence type="ECO:0008006" key="4">
    <source>
        <dbReference type="Google" id="ProtNLM"/>
    </source>
</evidence>